<dbReference type="EMBL" id="MLJW01000064">
    <property type="protein sequence ID" value="OIR03676.1"/>
    <property type="molecule type" value="Genomic_DNA"/>
</dbReference>
<evidence type="ECO:0008006" key="2">
    <source>
        <dbReference type="Google" id="ProtNLM"/>
    </source>
</evidence>
<reference evidence="1" key="1">
    <citation type="submission" date="2016-10" db="EMBL/GenBank/DDBJ databases">
        <title>Sequence of Gallionella enrichment culture.</title>
        <authorList>
            <person name="Poehlein A."/>
            <person name="Muehling M."/>
            <person name="Daniel R."/>
        </authorList>
    </citation>
    <scope>NUCLEOTIDE SEQUENCE</scope>
</reference>
<gene>
    <name evidence="1" type="ORF">GALL_142980</name>
</gene>
<dbReference type="InterPro" id="IPR027396">
    <property type="entry name" value="DsrEFH-like"/>
</dbReference>
<sequence>MKIAIIILTDPKAGTEEATTRAMNALAMAEECKREGDEVEIVFVGTGTRWPAEFGKLGHRGNARYNAVRELVKGASRGCAIRNDAVAGLEAAGVPLLADNPAEGTPGLASIRRYYAEGWQVAIF</sequence>
<dbReference type="SUPFAM" id="SSF75169">
    <property type="entry name" value="DsrEFH-like"/>
    <property type="match status" value="1"/>
</dbReference>
<accession>A0A1J5SPW0</accession>
<protein>
    <recommendedName>
        <fullName evidence="2">DsrE/DsrF-like family protein</fullName>
    </recommendedName>
</protein>
<proteinExistence type="predicted"/>
<evidence type="ECO:0000313" key="1">
    <source>
        <dbReference type="EMBL" id="OIR03676.1"/>
    </source>
</evidence>
<dbReference type="AlphaFoldDB" id="A0A1J5SPW0"/>
<organism evidence="1">
    <name type="scientific">mine drainage metagenome</name>
    <dbReference type="NCBI Taxonomy" id="410659"/>
    <lineage>
        <taxon>unclassified sequences</taxon>
        <taxon>metagenomes</taxon>
        <taxon>ecological metagenomes</taxon>
    </lineage>
</organism>
<comment type="caution">
    <text evidence="1">The sequence shown here is derived from an EMBL/GenBank/DDBJ whole genome shotgun (WGS) entry which is preliminary data.</text>
</comment>
<name>A0A1J5SPW0_9ZZZZ</name>